<name>E3SSK4_9CAUD</name>
<dbReference type="InterPro" id="IPR003819">
    <property type="entry name" value="TauD/TfdA-like"/>
</dbReference>
<dbReference type="KEGG" id="vg:10327875"/>
<dbReference type="GO" id="GO:0051213">
    <property type="term" value="F:dioxygenase activity"/>
    <property type="evidence" value="ECO:0007669"/>
    <property type="project" value="UniProtKB-KW"/>
</dbReference>
<organism evidence="3 4">
    <name type="scientific">Prochlorococcus phage P-HM2</name>
    <dbReference type="NCBI Taxonomy" id="445696"/>
    <lineage>
        <taxon>Viruses</taxon>
        <taxon>Duplodnaviria</taxon>
        <taxon>Heunggongvirae</taxon>
        <taxon>Uroviricota</taxon>
        <taxon>Caudoviricetes</taxon>
        <taxon>Eurybiavirus</taxon>
        <taxon>Eurybiavirus PHM2</taxon>
    </lineage>
</organism>
<protein>
    <submittedName>
        <fullName evidence="3">Taurine catabolism dioxygenase</fullName>
    </submittedName>
</protein>
<dbReference type="RefSeq" id="YP_004323373.1">
    <property type="nucleotide sequence ID" value="NC_015284.1"/>
</dbReference>
<dbReference type="EMBL" id="GU075905">
    <property type="protein sequence ID" value="ADO99782.1"/>
    <property type="molecule type" value="Genomic_DNA"/>
</dbReference>
<dbReference type="Proteomes" id="UP000006538">
    <property type="component" value="Segment"/>
</dbReference>
<reference evidence="3 4" key="1">
    <citation type="journal article" date="2010" name="Environ. Microbiol.">
        <title>Genomic analysis of oceanic cyanobacterial myoviruses compared with T4-like myoviruses from diverse hosts and environments.</title>
        <authorList>
            <person name="Sullivan M.B."/>
            <person name="Huang K.H."/>
            <person name="Ignacio-Espinoza J.C."/>
            <person name="Berlin A.M."/>
            <person name="Kelly L."/>
            <person name="Weigele P.R."/>
            <person name="DeFrancesco A.S."/>
            <person name="Kern S.E."/>
            <person name="Thompson L.R."/>
            <person name="Young S."/>
            <person name="Yandava C."/>
            <person name="Fu R."/>
            <person name="Krastins B."/>
            <person name="Chase M."/>
            <person name="Sarracino D."/>
            <person name="Osburne M.S."/>
            <person name="Henn M.R."/>
            <person name="Chisholm S.W."/>
        </authorList>
    </citation>
    <scope>NUCLEOTIDE SEQUENCE [LARGE SCALE GENOMIC DNA]</scope>
    <source>
        <strain evidence="3">M4-259</strain>
    </source>
</reference>
<dbReference type="InterPro" id="IPR042098">
    <property type="entry name" value="TauD-like_sf"/>
</dbReference>
<accession>E3SSK4</accession>
<evidence type="ECO:0000313" key="3">
    <source>
        <dbReference type="EMBL" id="ADO99782.1"/>
    </source>
</evidence>
<dbReference type="SUPFAM" id="SSF51197">
    <property type="entry name" value="Clavaminate synthase-like"/>
    <property type="match status" value="1"/>
</dbReference>
<sequence length="352" mass="41047">MTRITNIPSMGEFGVFVDDLDWKNTTRDEWLELGKLHLEKLVMIIRKSGLKKKSFYQVIKKWGEDRQNFASTLFARFPQFKGNIEQLMMSPDVPRETKEIVREFWRVGADDAYGNTLRISGKKINGHRIGMFAEGELLWHSNESGDIAFTPGVALLGVEGMTRSATGFMETTNYYYGVSDSFRSELDEMILVHNFVPGRINPGLNEPQDNLMYKNMCPDPNTEIPLVIESPAGIKGLHFSFNTVTGIKGMSDVEAEKVLGEIRKELVKEQYTYDYWWENDDDLLIFDNSIIQHRRLGDTTDRLALRYQFDYTHVQQKSYMPYFQEPYRSRYMDRMYIIFDMMQHMGKTMPVF</sequence>
<evidence type="ECO:0000313" key="4">
    <source>
        <dbReference type="Proteomes" id="UP000006538"/>
    </source>
</evidence>
<proteinExistence type="predicted"/>
<keyword evidence="1" id="KW-0560">Oxidoreductase</keyword>
<keyword evidence="4" id="KW-1185">Reference proteome</keyword>
<gene>
    <name evidence="3" type="ORF">PHM2_004</name>
</gene>
<keyword evidence="3" id="KW-0223">Dioxygenase</keyword>
<evidence type="ECO:0000259" key="2">
    <source>
        <dbReference type="Pfam" id="PF02668"/>
    </source>
</evidence>
<dbReference type="GeneID" id="10327875"/>
<dbReference type="Gene3D" id="3.60.130.10">
    <property type="entry name" value="Clavaminate synthase-like"/>
    <property type="match status" value="1"/>
</dbReference>
<dbReference type="Pfam" id="PF02668">
    <property type="entry name" value="TauD"/>
    <property type="match status" value="1"/>
</dbReference>
<dbReference type="OrthoDB" id="29780at10239"/>
<evidence type="ECO:0000256" key="1">
    <source>
        <dbReference type="ARBA" id="ARBA00023002"/>
    </source>
</evidence>
<feature type="domain" description="TauD/TfdA-like" evidence="2">
    <location>
        <begin position="105"/>
        <end position="297"/>
    </location>
</feature>